<name>A0A2C6KPK4_9APIC</name>
<comment type="caution">
    <text evidence="1">The sequence shown here is derived from an EMBL/GenBank/DDBJ whole genome shotgun (WGS) entry which is preliminary data.</text>
</comment>
<dbReference type="EMBL" id="MIGC01003672">
    <property type="protein sequence ID" value="PHJ19059.1"/>
    <property type="molecule type" value="Genomic_DNA"/>
</dbReference>
<dbReference type="AlphaFoldDB" id="A0A2C6KPK4"/>
<evidence type="ECO:0000313" key="1">
    <source>
        <dbReference type="EMBL" id="PHJ19059.1"/>
    </source>
</evidence>
<reference evidence="1 2" key="1">
    <citation type="journal article" date="2017" name="Int. J. Parasitol.">
        <title>The genome of the protozoan parasite Cystoisospora suis and a reverse vaccinology approach to identify vaccine candidates.</title>
        <authorList>
            <person name="Palmieri N."/>
            <person name="Shrestha A."/>
            <person name="Ruttkowski B."/>
            <person name="Beck T."/>
            <person name="Vogl C."/>
            <person name="Tomley F."/>
            <person name="Blake D.P."/>
            <person name="Joachim A."/>
        </authorList>
    </citation>
    <scope>NUCLEOTIDE SEQUENCE [LARGE SCALE GENOMIC DNA]</scope>
    <source>
        <strain evidence="1 2">Wien I</strain>
    </source>
</reference>
<dbReference type="Proteomes" id="UP000221165">
    <property type="component" value="Unassembled WGS sequence"/>
</dbReference>
<organism evidence="1 2">
    <name type="scientific">Cystoisospora suis</name>
    <dbReference type="NCBI Taxonomy" id="483139"/>
    <lineage>
        <taxon>Eukaryota</taxon>
        <taxon>Sar</taxon>
        <taxon>Alveolata</taxon>
        <taxon>Apicomplexa</taxon>
        <taxon>Conoidasida</taxon>
        <taxon>Coccidia</taxon>
        <taxon>Eucoccidiorida</taxon>
        <taxon>Eimeriorina</taxon>
        <taxon>Sarcocystidae</taxon>
        <taxon>Cystoisospora</taxon>
    </lineage>
</organism>
<gene>
    <name evidence="1" type="ORF">CSUI_007110</name>
</gene>
<dbReference type="GeneID" id="94430471"/>
<dbReference type="VEuPathDB" id="ToxoDB:CSUI_007110"/>
<feature type="non-terminal residue" evidence="1">
    <location>
        <position position="1"/>
    </location>
</feature>
<evidence type="ECO:0000313" key="2">
    <source>
        <dbReference type="Proteomes" id="UP000221165"/>
    </source>
</evidence>
<dbReference type="RefSeq" id="XP_067920761.1">
    <property type="nucleotide sequence ID" value="XM_068067260.1"/>
</dbReference>
<protein>
    <submittedName>
        <fullName evidence="1">Uncharacterized protein</fullName>
    </submittedName>
</protein>
<keyword evidence="2" id="KW-1185">Reference proteome</keyword>
<proteinExistence type="predicted"/>
<sequence>LPSRVTRAPLTLPTRSSRNFLAAAFAASSSRTSSCACSLSSGAGGLLPPLSFEDFLFAGFTFSFDLSARAFFSPLGSFLDLSGDFSGGVPSFVLARGSGGSF</sequence>
<accession>A0A2C6KPK4</accession>